<evidence type="ECO:0000313" key="3">
    <source>
        <dbReference type="EMBL" id="QSQ13008.1"/>
    </source>
</evidence>
<feature type="region of interest" description="Disordered" evidence="1">
    <location>
        <begin position="48"/>
        <end position="67"/>
    </location>
</feature>
<feature type="transmembrane region" description="Helical" evidence="2">
    <location>
        <begin position="139"/>
        <end position="160"/>
    </location>
</feature>
<evidence type="ECO:0000256" key="2">
    <source>
        <dbReference type="SAM" id="Phobius"/>
    </source>
</evidence>
<accession>A0ABX7N307</accession>
<reference evidence="3 4" key="1">
    <citation type="submission" date="2021-02" db="EMBL/GenBank/DDBJ databases">
        <title>De Novo genome assembly of isolated myxobacteria.</title>
        <authorList>
            <person name="Stevens D.C."/>
        </authorList>
    </citation>
    <scope>NUCLEOTIDE SEQUENCE [LARGE SCALE GENOMIC DNA]</scope>
    <source>
        <strain evidence="3 4">SCHIC003</strain>
    </source>
</reference>
<proteinExistence type="predicted"/>
<feature type="transmembrane region" description="Helical" evidence="2">
    <location>
        <begin position="166"/>
        <end position="186"/>
    </location>
</feature>
<dbReference type="Proteomes" id="UP000663090">
    <property type="component" value="Chromosome"/>
</dbReference>
<keyword evidence="4" id="KW-1185">Reference proteome</keyword>
<evidence type="ECO:0000256" key="1">
    <source>
        <dbReference type="SAM" id="MobiDB-lite"/>
    </source>
</evidence>
<dbReference type="EMBL" id="CP071091">
    <property type="protein sequence ID" value="QSQ13008.1"/>
    <property type="molecule type" value="Genomic_DNA"/>
</dbReference>
<keyword evidence="2" id="KW-1133">Transmembrane helix</keyword>
<feature type="compositionally biased region" description="Basic and acidic residues" evidence="1">
    <location>
        <begin position="48"/>
        <end position="57"/>
    </location>
</feature>
<protein>
    <submittedName>
        <fullName evidence="3">Uncharacterized protein</fullName>
    </submittedName>
</protein>
<evidence type="ECO:0000313" key="4">
    <source>
        <dbReference type="Proteomes" id="UP000663090"/>
    </source>
</evidence>
<dbReference type="RefSeq" id="WP_206714713.1">
    <property type="nucleotide sequence ID" value="NZ_CP071091.1"/>
</dbReference>
<gene>
    <name evidence="3" type="ORF">JY572_32380</name>
</gene>
<sequence length="417" mass="46430">MELLESALRRYRLLAETLASRGWRRRLREDSALLREVLALERSVPEALERTERRGEQEGWPPGSSIPRTARRVRELREELSACARTRLETVLFPSEGLSLEGCLLKLESLSGKELSLERSPGEPFALHLGSVSGKRKHVVSALYVLGCLGLWGLMWLLLGTGNWEMALGGGLPAMALWLAGAVALLRRWVPGAVWLTPERLLWMAPGDEPPVSVRWDALSADAIQRDAREGLIVRGEQVLRVSGLGRKEAERLRALLELFRDERVRTQAKQVDRPVELLRYPALLRRGEAWTEGQAVMTGKGVYFLPDPTPGVALLRAVTGRTLDSQVELDWVLEGLRWQPASELDTYLVRAVAEAGGAAWSSSDAQVAWDIPLEQEVHLSRGPEVLVGKVGFDERDLAYKLLSSWGGTVHAVRRDT</sequence>
<name>A0ABX7N307_9BACT</name>
<keyword evidence="2" id="KW-0472">Membrane</keyword>
<organism evidence="3 4">
    <name type="scientific">Myxococcus landrumensis</name>
    <dbReference type="NCBI Taxonomy" id="2813577"/>
    <lineage>
        <taxon>Bacteria</taxon>
        <taxon>Pseudomonadati</taxon>
        <taxon>Myxococcota</taxon>
        <taxon>Myxococcia</taxon>
        <taxon>Myxococcales</taxon>
        <taxon>Cystobacterineae</taxon>
        <taxon>Myxococcaceae</taxon>
        <taxon>Myxococcus</taxon>
    </lineage>
</organism>
<keyword evidence="2" id="KW-0812">Transmembrane</keyword>